<dbReference type="Pfam" id="PF13541">
    <property type="entry name" value="ChlI"/>
    <property type="match status" value="1"/>
</dbReference>
<dbReference type="SUPFAM" id="SSF52540">
    <property type="entry name" value="P-loop containing nucleoside triphosphate hydrolases"/>
    <property type="match status" value="1"/>
</dbReference>
<dbReference type="Pfam" id="PF01078">
    <property type="entry name" value="Mg_chelatase"/>
    <property type="match status" value="1"/>
</dbReference>
<dbReference type="PANTHER" id="PTHR32039">
    <property type="entry name" value="MAGNESIUM-CHELATASE SUBUNIT CHLI"/>
    <property type="match status" value="1"/>
</dbReference>
<comment type="similarity">
    <text evidence="1">Belongs to the Mg-chelatase subunits D/I family. ComM subfamily.</text>
</comment>
<dbReference type="InterPro" id="IPR027417">
    <property type="entry name" value="P-loop_NTPase"/>
</dbReference>
<dbReference type="InterPro" id="IPR014721">
    <property type="entry name" value="Ribsml_uS5_D2-typ_fold_subgr"/>
</dbReference>
<evidence type="ECO:0000256" key="1">
    <source>
        <dbReference type="ARBA" id="ARBA00006354"/>
    </source>
</evidence>
<dbReference type="Pfam" id="PF13335">
    <property type="entry name" value="Mg_chelatase_C"/>
    <property type="match status" value="1"/>
</dbReference>
<dbReference type="AlphaFoldDB" id="A0A447I8F8"/>
<evidence type="ECO:0000259" key="2">
    <source>
        <dbReference type="SMART" id="SM00382"/>
    </source>
</evidence>
<dbReference type="SUPFAM" id="SSF54211">
    <property type="entry name" value="Ribosomal protein S5 domain 2-like"/>
    <property type="match status" value="1"/>
</dbReference>
<evidence type="ECO:0000313" key="4">
    <source>
        <dbReference type="Proteomes" id="UP000268844"/>
    </source>
</evidence>
<feature type="domain" description="AAA+ ATPase" evidence="2">
    <location>
        <begin position="219"/>
        <end position="401"/>
    </location>
</feature>
<keyword evidence="4" id="KW-1185">Reference proteome</keyword>
<evidence type="ECO:0000313" key="3">
    <source>
        <dbReference type="EMBL" id="VDS03685.1"/>
    </source>
</evidence>
<dbReference type="InterPro" id="IPR004482">
    <property type="entry name" value="Mg_chelat-rel"/>
</dbReference>
<dbReference type="CDD" id="cd00009">
    <property type="entry name" value="AAA"/>
    <property type="match status" value="1"/>
</dbReference>
<gene>
    <name evidence="3" type="primary">comM</name>
    <name evidence="3" type="ORF">DEVEQU_00813</name>
</gene>
<sequence>MLLLGAKIDMVTRVATIAFQGIEAVPVDVQAQIAPGFPGFILVGLPDKAVRESGERVRAALAASGLGLPPKRITINLAPADLPKEGSHYDLPLALALMGALGAIPQDALDSFMALGELGLDGRLAHVGGVLPAAIAAQARGLGMICPAASGPEAAWAGEDIDIIAADSLLALANHLTGHQLQARPQPRKLTAAPGDLPDLADVRGQAIARRALEIAAAGNHNLLMIGPPGSGKSMLAARLPSILPPLSPRELLDVSMIQSIAGELSGGALSDRRPFRAPHHSASMAALVGGGLRVRPGEASLAHNGVLFLDELPEFSPGVLDSLRQPLESGETVIARANARVSYPSRFQLVAAMNPCKCGLAGTPGHTCKRGVACAADYQARVSGPFLDRIDIRIDVPALSAAEMIAPAGEAEASVSVAARVAAARERQRQRYEAAGHPEILTNAAAPTALVEKLIEPDFDSRNLLMQAAERFNLSARAYHRVLKVARTLADLAGSEKVARPHIAEALSYRLNLGAG</sequence>
<dbReference type="InterPro" id="IPR000523">
    <property type="entry name" value="Mg_chelatse_chII-like_cat_dom"/>
</dbReference>
<dbReference type="Gene3D" id="3.30.230.10">
    <property type="match status" value="1"/>
</dbReference>
<dbReference type="InterPro" id="IPR025158">
    <property type="entry name" value="Mg_chelat-rel_C"/>
</dbReference>
<dbReference type="NCBIfam" id="TIGR00368">
    <property type="entry name" value="YifB family Mg chelatase-like AAA ATPase"/>
    <property type="match status" value="1"/>
</dbReference>
<dbReference type="InterPro" id="IPR003593">
    <property type="entry name" value="AAA+_ATPase"/>
</dbReference>
<dbReference type="SMART" id="SM00382">
    <property type="entry name" value="AAA"/>
    <property type="match status" value="1"/>
</dbReference>
<dbReference type="Gene3D" id="3.40.50.300">
    <property type="entry name" value="P-loop containing nucleotide triphosphate hydrolases"/>
    <property type="match status" value="1"/>
</dbReference>
<accession>A0A447I8F8</accession>
<organism evidence="3 4">
    <name type="scientific">Devosia equisanguinis</name>
    <dbReference type="NCBI Taxonomy" id="2490941"/>
    <lineage>
        <taxon>Bacteria</taxon>
        <taxon>Pseudomonadati</taxon>
        <taxon>Pseudomonadota</taxon>
        <taxon>Alphaproteobacteria</taxon>
        <taxon>Hyphomicrobiales</taxon>
        <taxon>Devosiaceae</taxon>
        <taxon>Devosia</taxon>
    </lineage>
</organism>
<dbReference type="InterPro" id="IPR020568">
    <property type="entry name" value="Ribosomal_Su5_D2-typ_SF"/>
</dbReference>
<dbReference type="GO" id="GO:0005524">
    <property type="term" value="F:ATP binding"/>
    <property type="evidence" value="ECO:0007669"/>
    <property type="project" value="InterPro"/>
</dbReference>
<dbReference type="InterPro" id="IPR045006">
    <property type="entry name" value="CHLI-like"/>
</dbReference>
<protein>
    <submittedName>
        <fullName evidence="3">Competence protein ComM</fullName>
    </submittedName>
</protein>
<reference evidence="3 4" key="1">
    <citation type="submission" date="2018-12" db="EMBL/GenBank/DDBJ databases">
        <authorList>
            <person name="Criscuolo A."/>
        </authorList>
    </citation>
    <scope>NUCLEOTIDE SEQUENCE [LARGE SCALE GENOMIC DNA]</scope>
    <source>
        <strain evidence="3">ACIP1116281</strain>
    </source>
</reference>
<proteinExistence type="inferred from homology"/>
<dbReference type="PANTHER" id="PTHR32039:SF7">
    <property type="entry name" value="COMPETENCE PROTEIN COMM"/>
    <property type="match status" value="1"/>
</dbReference>
<dbReference type="Proteomes" id="UP000268844">
    <property type="component" value="Unassembled WGS sequence"/>
</dbReference>
<dbReference type="EMBL" id="UZWD01000012">
    <property type="protein sequence ID" value="VDS03685.1"/>
    <property type="molecule type" value="Genomic_DNA"/>
</dbReference>
<name>A0A447I8F8_9HYPH</name>